<accession>A0ABN2C3K3</accession>
<feature type="region of interest" description="Disordered" evidence="1">
    <location>
        <begin position="110"/>
        <end position="135"/>
    </location>
</feature>
<dbReference type="EMBL" id="BAAANV010000052">
    <property type="protein sequence ID" value="GAA1550712.1"/>
    <property type="molecule type" value="Genomic_DNA"/>
</dbReference>
<evidence type="ECO:0000313" key="3">
    <source>
        <dbReference type="Proteomes" id="UP001501288"/>
    </source>
</evidence>
<gene>
    <name evidence="2" type="ORF">GCM10009762_24730</name>
</gene>
<organism evidence="2 3">
    <name type="scientific">Dermacoccus barathri</name>
    <dbReference type="NCBI Taxonomy" id="322601"/>
    <lineage>
        <taxon>Bacteria</taxon>
        <taxon>Bacillati</taxon>
        <taxon>Actinomycetota</taxon>
        <taxon>Actinomycetes</taxon>
        <taxon>Micrococcales</taxon>
        <taxon>Dermacoccaceae</taxon>
        <taxon>Dermacoccus</taxon>
    </lineage>
</organism>
<dbReference type="RefSeq" id="WP_415544872.1">
    <property type="nucleotide sequence ID" value="NZ_CBCSAI010000031.1"/>
</dbReference>
<reference evidence="2 3" key="1">
    <citation type="journal article" date="2019" name="Int. J. Syst. Evol. Microbiol.">
        <title>The Global Catalogue of Microorganisms (GCM) 10K type strain sequencing project: providing services to taxonomists for standard genome sequencing and annotation.</title>
        <authorList>
            <consortium name="The Broad Institute Genomics Platform"/>
            <consortium name="The Broad Institute Genome Sequencing Center for Infectious Disease"/>
            <person name="Wu L."/>
            <person name="Ma J."/>
        </authorList>
    </citation>
    <scope>NUCLEOTIDE SEQUENCE [LARGE SCALE GENOMIC DNA]</scope>
    <source>
        <strain evidence="2 3">JCM 14588</strain>
    </source>
</reference>
<evidence type="ECO:0008006" key="4">
    <source>
        <dbReference type="Google" id="ProtNLM"/>
    </source>
</evidence>
<evidence type="ECO:0000313" key="2">
    <source>
        <dbReference type="EMBL" id="GAA1550712.1"/>
    </source>
</evidence>
<protein>
    <recommendedName>
        <fullName evidence="4">PASTA domain-containing protein</fullName>
    </recommendedName>
</protein>
<name>A0ABN2C3K3_9MICO</name>
<evidence type="ECO:0000256" key="1">
    <source>
        <dbReference type="SAM" id="MobiDB-lite"/>
    </source>
</evidence>
<feature type="compositionally biased region" description="Low complexity" evidence="1">
    <location>
        <begin position="120"/>
        <end position="133"/>
    </location>
</feature>
<dbReference type="Proteomes" id="UP001501288">
    <property type="component" value="Unassembled WGS sequence"/>
</dbReference>
<comment type="caution">
    <text evidence="2">The sequence shown here is derived from an EMBL/GenBank/DDBJ whole genome shotgun (WGS) entry which is preliminary data.</text>
</comment>
<keyword evidence="3" id="KW-1185">Reference proteome</keyword>
<proteinExistence type="predicted"/>
<sequence>MAMPAGACSASSINKALARQGLTDGVGNVAQFSSNTPLDCADGWVAENPYQAGDAAVILRWREGQWRLVTSSSLSMCKSQLVAAGAPQRLVQQLNSPSYPILSPTCGTPEMQSPFADKQSSATSSEAPTTSEACKLTSPNAPTLALSTSLSGLTCAEAKRVSATYWAKPVTMNNGNSNNQRFDGWECYAPTAVSSQKQNISWTCSGNGKSFTVHNS</sequence>